<keyword evidence="3" id="KW-0732">Signal</keyword>
<evidence type="ECO:0000256" key="1">
    <source>
        <dbReference type="ARBA" id="ARBA00004613"/>
    </source>
</evidence>
<organism evidence="7 8">
    <name type="scientific">Cirrhinus mrigala</name>
    <name type="common">Mrigala</name>
    <dbReference type="NCBI Taxonomy" id="683832"/>
    <lineage>
        <taxon>Eukaryota</taxon>
        <taxon>Metazoa</taxon>
        <taxon>Chordata</taxon>
        <taxon>Craniata</taxon>
        <taxon>Vertebrata</taxon>
        <taxon>Euteleostomi</taxon>
        <taxon>Actinopterygii</taxon>
        <taxon>Neopterygii</taxon>
        <taxon>Teleostei</taxon>
        <taxon>Ostariophysi</taxon>
        <taxon>Cypriniformes</taxon>
        <taxon>Cyprinidae</taxon>
        <taxon>Labeoninae</taxon>
        <taxon>Labeonini</taxon>
        <taxon>Cirrhinus</taxon>
    </lineage>
</organism>
<dbReference type="GO" id="GO:0005576">
    <property type="term" value="C:extracellular region"/>
    <property type="evidence" value="ECO:0007669"/>
    <property type="project" value="UniProtKB-SubCell"/>
</dbReference>
<accession>A0ABD0PC55</accession>
<dbReference type="Pfam" id="PF00092">
    <property type="entry name" value="VWA"/>
    <property type="match status" value="2"/>
</dbReference>
<dbReference type="PROSITE" id="PS50234">
    <property type="entry name" value="VWFA"/>
    <property type="match status" value="2"/>
</dbReference>
<feature type="domain" description="VWFA" evidence="6">
    <location>
        <begin position="188"/>
        <end position="357"/>
    </location>
</feature>
<protein>
    <recommendedName>
        <fullName evidence="6">VWFA domain-containing protein</fullName>
    </recommendedName>
</protein>
<evidence type="ECO:0000313" key="8">
    <source>
        <dbReference type="Proteomes" id="UP001529510"/>
    </source>
</evidence>
<keyword evidence="5" id="KW-0325">Glycoprotein</keyword>
<dbReference type="PANTHER" id="PTHR24020">
    <property type="entry name" value="COLLAGEN ALPHA"/>
    <property type="match status" value="1"/>
</dbReference>
<dbReference type="InterPro" id="IPR050525">
    <property type="entry name" value="ECM_Assembly_Org"/>
</dbReference>
<gene>
    <name evidence="7" type="ORF">M9458_031970</name>
</gene>
<feature type="non-terminal residue" evidence="7">
    <location>
        <position position="366"/>
    </location>
</feature>
<sequence>EADIYFLLDHSASTPTDFVDVKKFILGFLQLFNVGPNRVRVGVVKADRAPTLQFSLTEHKNRVSLEAAVDKISPPNGGTETGKALTYVADLFNRARGSRPVKVQEILIVITDKESQDEVREPAAELRNQGVSVYAVGVRNANENELFRMTDDTAKQFYVTNYDGLNALKSEIITDICSQEACKNKVADIMFLIDGSSSIDSKDFTSMKTFITKVVKGTIIGEDSVHIGVVQFSDDPSEQFPLNRFYSQDKVEEAINGITQLTGNTYTGKALTFISEYFDKSMGGRPDVPQFLVVITDGEAHDAVAAPAKAIRDKRVTIFSIGVGTVNTTQLLEISGTREKVYVERDFDALQSIEKNLQFKLCSPDT</sequence>
<dbReference type="PRINTS" id="PR00453">
    <property type="entry name" value="VWFADOMAIN"/>
</dbReference>
<dbReference type="FunFam" id="3.40.50.410:FF:000004">
    <property type="entry name" value="collagen alpha-6(VI) chain"/>
    <property type="match status" value="2"/>
</dbReference>
<proteinExistence type="predicted"/>
<dbReference type="Gene3D" id="3.40.50.410">
    <property type="entry name" value="von Willebrand factor, type A domain"/>
    <property type="match status" value="2"/>
</dbReference>
<evidence type="ECO:0000256" key="4">
    <source>
        <dbReference type="ARBA" id="ARBA00022737"/>
    </source>
</evidence>
<keyword evidence="4" id="KW-0677">Repeat</keyword>
<reference evidence="7 8" key="1">
    <citation type="submission" date="2024-05" db="EMBL/GenBank/DDBJ databases">
        <title>Genome sequencing and assembly of Indian major carp, Cirrhinus mrigala (Hamilton, 1822).</title>
        <authorList>
            <person name="Mohindra V."/>
            <person name="Chowdhury L.M."/>
            <person name="Lal K."/>
            <person name="Jena J.K."/>
        </authorList>
    </citation>
    <scope>NUCLEOTIDE SEQUENCE [LARGE SCALE GENOMIC DNA]</scope>
    <source>
        <strain evidence="7">CM1030</strain>
        <tissue evidence="7">Blood</tissue>
    </source>
</reference>
<comment type="subcellular location">
    <subcellularLocation>
        <location evidence="1">Secreted</location>
    </subcellularLocation>
</comment>
<dbReference type="PANTHER" id="PTHR24020:SF86">
    <property type="entry name" value="COLLAGEN, TYPE VI, ALPHA 4"/>
    <property type="match status" value="1"/>
</dbReference>
<dbReference type="InterPro" id="IPR002035">
    <property type="entry name" value="VWF_A"/>
</dbReference>
<evidence type="ECO:0000256" key="2">
    <source>
        <dbReference type="ARBA" id="ARBA00022525"/>
    </source>
</evidence>
<dbReference type="SMART" id="SM00327">
    <property type="entry name" value="VWA"/>
    <property type="match status" value="2"/>
</dbReference>
<dbReference type="InterPro" id="IPR036465">
    <property type="entry name" value="vWFA_dom_sf"/>
</dbReference>
<evidence type="ECO:0000259" key="6">
    <source>
        <dbReference type="PROSITE" id="PS50234"/>
    </source>
</evidence>
<evidence type="ECO:0000256" key="3">
    <source>
        <dbReference type="ARBA" id="ARBA00022729"/>
    </source>
</evidence>
<dbReference type="CDD" id="cd01472">
    <property type="entry name" value="vWA_collagen"/>
    <property type="match status" value="2"/>
</dbReference>
<keyword evidence="8" id="KW-1185">Reference proteome</keyword>
<feature type="non-terminal residue" evidence="7">
    <location>
        <position position="1"/>
    </location>
</feature>
<dbReference type="SUPFAM" id="SSF53300">
    <property type="entry name" value="vWA-like"/>
    <property type="match status" value="2"/>
</dbReference>
<dbReference type="Proteomes" id="UP001529510">
    <property type="component" value="Unassembled WGS sequence"/>
</dbReference>
<comment type="caution">
    <text evidence="7">The sequence shown here is derived from an EMBL/GenBank/DDBJ whole genome shotgun (WGS) entry which is preliminary data.</text>
</comment>
<name>A0ABD0PC55_CIRMR</name>
<dbReference type="EMBL" id="JAMKFB020000016">
    <property type="protein sequence ID" value="KAL0171659.1"/>
    <property type="molecule type" value="Genomic_DNA"/>
</dbReference>
<keyword evidence="2" id="KW-0964">Secreted</keyword>
<dbReference type="AlphaFoldDB" id="A0ABD0PC55"/>
<feature type="domain" description="VWFA" evidence="6">
    <location>
        <begin position="3"/>
        <end position="172"/>
    </location>
</feature>
<evidence type="ECO:0000256" key="5">
    <source>
        <dbReference type="ARBA" id="ARBA00023180"/>
    </source>
</evidence>
<evidence type="ECO:0000313" key="7">
    <source>
        <dbReference type="EMBL" id="KAL0171659.1"/>
    </source>
</evidence>